<evidence type="ECO:0000313" key="4">
    <source>
        <dbReference type="EMBL" id="MFD0739027.1"/>
    </source>
</evidence>
<evidence type="ECO:0000259" key="3">
    <source>
        <dbReference type="PROSITE" id="PS51186"/>
    </source>
</evidence>
<sequence>MGRVAASLDTTPTVRPAEPGDAADVATLLETLGYPCTPDEARERIATIHADRRHELLLALVDDAVCGLIALSLVYSLGRGADVARITALVVAPNCQRQGIGRRLLREIESRARRAGACRMEVTSNPRRVDAHAFYHGCGYADGSRHFIKLLGD</sequence>
<dbReference type="InterPro" id="IPR016181">
    <property type="entry name" value="Acyl_CoA_acyltransferase"/>
</dbReference>
<accession>A0ABW2YLG2</accession>
<comment type="caution">
    <text evidence="4">The sequence shown here is derived from an EMBL/GenBank/DDBJ whole genome shotgun (WGS) entry which is preliminary data.</text>
</comment>
<dbReference type="PANTHER" id="PTHR43877">
    <property type="entry name" value="AMINOALKYLPHOSPHONATE N-ACETYLTRANSFERASE-RELATED-RELATED"/>
    <property type="match status" value="1"/>
</dbReference>
<organism evidence="4 5">
    <name type="scientific">Lysobacter koreensis</name>
    <dbReference type="NCBI Taxonomy" id="266122"/>
    <lineage>
        <taxon>Bacteria</taxon>
        <taxon>Pseudomonadati</taxon>
        <taxon>Pseudomonadota</taxon>
        <taxon>Gammaproteobacteria</taxon>
        <taxon>Lysobacterales</taxon>
        <taxon>Lysobacteraceae</taxon>
        <taxon>Lysobacter</taxon>
    </lineage>
</organism>
<name>A0ABW2YLG2_9GAMM</name>
<keyword evidence="2 4" id="KW-0012">Acyltransferase</keyword>
<keyword evidence="5" id="KW-1185">Reference proteome</keyword>
<dbReference type="Pfam" id="PF00583">
    <property type="entry name" value="Acetyltransf_1"/>
    <property type="match status" value="1"/>
</dbReference>
<dbReference type="InterPro" id="IPR000182">
    <property type="entry name" value="GNAT_dom"/>
</dbReference>
<dbReference type="Gene3D" id="3.40.630.30">
    <property type="match status" value="1"/>
</dbReference>
<dbReference type="GO" id="GO:0016746">
    <property type="term" value="F:acyltransferase activity"/>
    <property type="evidence" value="ECO:0007669"/>
    <property type="project" value="UniProtKB-KW"/>
</dbReference>
<evidence type="ECO:0000313" key="5">
    <source>
        <dbReference type="Proteomes" id="UP001597090"/>
    </source>
</evidence>
<protein>
    <submittedName>
        <fullName evidence="4">GNAT family N-acetyltransferase</fullName>
        <ecNumber evidence="4">2.3.-.-</ecNumber>
    </submittedName>
</protein>
<dbReference type="Proteomes" id="UP001597090">
    <property type="component" value="Unassembled WGS sequence"/>
</dbReference>
<evidence type="ECO:0000256" key="2">
    <source>
        <dbReference type="ARBA" id="ARBA00023315"/>
    </source>
</evidence>
<dbReference type="PROSITE" id="PS51186">
    <property type="entry name" value="GNAT"/>
    <property type="match status" value="1"/>
</dbReference>
<reference evidence="5" key="1">
    <citation type="journal article" date="2019" name="Int. J. Syst. Evol. Microbiol.">
        <title>The Global Catalogue of Microorganisms (GCM) 10K type strain sequencing project: providing services to taxonomists for standard genome sequencing and annotation.</title>
        <authorList>
            <consortium name="The Broad Institute Genomics Platform"/>
            <consortium name="The Broad Institute Genome Sequencing Center for Infectious Disease"/>
            <person name="Wu L."/>
            <person name="Ma J."/>
        </authorList>
    </citation>
    <scope>NUCLEOTIDE SEQUENCE [LARGE SCALE GENOMIC DNA]</scope>
    <source>
        <strain evidence="5">CCUG 55491</strain>
    </source>
</reference>
<dbReference type="CDD" id="cd04301">
    <property type="entry name" value="NAT_SF"/>
    <property type="match status" value="1"/>
</dbReference>
<dbReference type="EC" id="2.3.-.-" evidence="4"/>
<gene>
    <name evidence="4" type="ORF">ACFQZQ_07005</name>
</gene>
<dbReference type="EMBL" id="JBHTIH010000003">
    <property type="protein sequence ID" value="MFD0739027.1"/>
    <property type="molecule type" value="Genomic_DNA"/>
</dbReference>
<feature type="domain" description="N-acetyltransferase" evidence="3">
    <location>
        <begin position="12"/>
        <end position="153"/>
    </location>
</feature>
<dbReference type="SUPFAM" id="SSF55729">
    <property type="entry name" value="Acyl-CoA N-acyltransferases (Nat)"/>
    <property type="match status" value="1"/>
</dbReference>
<dbReference type="RefSeq" id="WP_386812042.1">
    <property type="nucleotide sequence ID" value="NZ_JBHTIH010000003.1"/>
</dbReference>
<dbReference type="InterPro" id="IPR050832">
    <property type="entry name" value="Bact_Acetyltransf"/>
</dbReference>
<keyword evidence="1 4" id="KW-0808">Transferase</keyword>
<proteinExistence type="predicted"/>
<evidence type="ECO:0000256" key="1">
    <source>
        <dbReference type="ARBA" id="ARBA00022679"/>
    </source>
</evidence>